<reference evidence="2" key="4">
    <citation type="submission" date="2021-10" db="EMBL/GenBank/DDBJ databases">
        <title>Collection of gut derived symbiotic bacterial strains cultured from healthy donors.</title>
        <authorList>
            <person name="Lin H."/>
            <person name="Littmann E."/>
            <person name="Claire K."/>
            <person name="Pamer E."/>
        </authorList>
    </citation>
    <scope>NUCLEOTIDE SEQUENCE</scope>
    <source>
        <strain evidence="3">MSK.23.18</strain>
        <strain evidence="2">MSK.23.4</strain>
    </source>
</reference>
<dbReference type="Proteomes" id="UP001297422">
    <property type="component" value="Unassembled WGS sequence"/>
</dbReference>
<evidence type="ECO:0000313" key="11">
    <source>
        <dbReference type="EMBL" id="RHD09355.1"/>
    </source>
</evidence>
<dbReference type="Proteomes" id="UP001296581">
    <property type="component" value="Unassembled WGS sequence"/>
</dbReference>
<gene>
    <name evidence="14" type="ORF">DW142_13230</name>
    <name evidence="13" type="ORF">DW243_13555</name>
    <name evidence="12" type="ORF">DW270_00615</name>
    <name evidence="11" type="ORF">DW812_00970</name>
    <name evidence="10" type="ORF">DWX36_06780</name>
    <name evidence="9" type="ORF">DWY88_05270</name>
    <name evidence="6" type="ORF">G4958_11550</name>
    <name evidence="8" type="ORF">G4981_12300</name>
    <name evidence="7" type="ORF">G4993_12060</name>
    <name evidence="3" type="ORF">LIQ08_03250</name>
    <name evidence="2" type="ORF">LIQ10_01390</name>
    <name evidence="5" type="ORF">O4N78_05035</name>
    <name evidence="4" type="ORF">PNU63_15110</name>
</gene>
<dbReference type="EMBL" id="QRIS01000025">
    <property type="protein sequence ID" value="RHG81399.1"/>
    <property type="molecule type" value="Genomic_DNA"/>
</dbReference>
<evidence type="ECO:0000313" key="5">
    <source>
        <dbReference type="EMBL" id="MDE1202944.1"/>
    </source>
</evidence>
<evidence type="ECO:0000256" key="1">
    <source>
        <dbReference type="SAM" id="Phobius"/>
    </source>
</evidence>
<evidence type="ECO:0000313" key="15">
    <source>
        <dbReference type="Proteomes" id="UP000283834"/>
    </source>
</evidence>
<dbReference type="Proteomes" id="UP000284472">
    <property type="component" value="Unassembled WGS sequence"/>
</dbReference>
<dbReference type="EMBL" id="JAJBOM010000002">
    <property type="protein sequence ID" value="MCB5618184.1"/>
    <property type="molecule type" value="Genomic_DNA"/>
</dbReference>
<evidence type="ECO:0000313" key="7">
    <source>
        <dbReference type="EMBL" id="NSI59126.1"/>
    </source>
</evidence>
<reference evidence="4" key="6">
    <citation type="submission" date="2023-01" db="EMBL/GenBank/DDBJ databases">
        <title>Human gut microbiome strain richness.</title>
        <authorList>
            <person name="Chen-Liaw A."/>
        </authorList>
    </citation>
    <scope>NUCLEOTIDE SEQUENCE</scope>
    <source>
        <strain evidence="4">1001217st1_A9_1001217B_191108</strain>
    </source>
</reference>
<dbReference type="Pfam" id="PF14286">
    <property type="entry name" value="DHHW"/>
    <property type="match status" value="1"/>
</dbReference>
<dbReference type="Proteomes" id="UP000285697">
    <property type="component" value="Unassembled WGS sequence"/>
</dbReference>
<dbReference type="STRING" id="33038.GCA_900067245_02789"/>
<dbReference type="EMBL" id="JAAIRM010000020">
    <property type="protein sequence ID" value="NSI19980.1"/>
    <property type="molecule type" value="Genomic_DNA"/>
</dbReference>
<dbReference type="Proteomes" id="UP001296643">
    <property type="component" value="Unassembled WGS sequence"/>
</dbReference>
<dbReference type="EMBL" id="QRIA01000001">
    <property type="protein sequence ID" value="RHG22415.1"/>
    <property type="molecule type" value="Genomic_DNA"/>
</dbReference>
<evidence type="ECO:0000313" key="3">
    <source>
        <dbReference type="EMBL" id="MCB5618184.1"/>
    </source>
</evidence>
<keyword evidence="1" id="KW-0472">Membrane</keyword>
<dbReference type="EMBL" id="QSIR01000001">
    <property type="protein sequence ID" value="RHD09355.1"/>
    <property type="molecule type" value="Genomic_DNA"/>
</dbReference>
<dbReference type="Proteomes" id="UP000283992">
    <property type="component" value="Unassembled WGS sequence"/>
</dbReference>
<feature type="transmembrane region" description="Helical" evidence="1">
    <location>
        <begin position="12"/>
        <end position="35"/>
    </location>
</feature>
<reference evidence="15 16" key="1">
    <citation type="submission" date="2018-08" db="EMBL/GenBank/DDBJ databases">
        <title>A genome reference for cultivated species of the human gut microbiota.</title>
        <authorList>
            <person name="Zou Y."/>
            <person name="Xue W."/>
            <person name="Luo G."/>
        </authorList>
    </citation>
    <scope>NUCLEOTIDE SEQUENCE [LARGE SCALE GENOMIC DNA]</scope>
    <source>
        <strain evidence="10 15">AF19-16AC</strain>
        <strain evidence="9 20">AF27-4BH</strain>
        <strain evidence="14 17">AM12-54</strain>
        <strain evidence="13 16">AM21-18</strain>
        <strain evidence="12 19">AM22-7AC</strain>
        <strain evidence="11 18">AM32-6</strain>
    </source>
</reference>
<evidence type="ECO:0000313" key="13">
    <source>
        <dbReference type="EMBL" id="RHG81399.1"/>
    </source>
</evidence>
<reference evidence="6" key="3">
    <citation type="submission" date="2020-02" db="EMBL/GenBank/DDBJ databases">
        <authorList>
            <person name="Littmann E."/>
            <person name="Sorbara M."/>
        </authorList>
    </citation>
    <scope>NUCLEOTIDE SEQUENCE</scope>
    <source>
        <strain evidence="8">MSK.11.9</strain>
        <strain evidence="7">MSK.15.32</strain>
        <strain evidence="6">MSK.22.53</strain>
    </source>
</reference>
<evidence type="ECO:0000313" key="4">
    <source>
        <dbReference type="EMBL" id="MDB8740085.1"/>
    </source>
</evidence>
<sequence length="386" mass="43951">MSERRKTRKRKRIEYMIGIGFLICVFGIGIINLLLPSKKISEEENRGLQQKPELSVSAVTSGSYMDQYEKYQADQFMGRNMWRSLKVGFSRLAGSKEENGVFIGKKGQLLEDIAVPDQDVLKANMKAIQSFSQKYSDIPVNMLLVPDAANILSDRLPFTATVADQSQYIAQVKKELGDSVQWIDAVKPLTRHSDEKIYYKTDHHWTAKGAYYVFQEAARTLNLEEQETEYASYPITTDFNGSLASKSGCRLNEKEQIDIYVPKTEDNDVVVNYVDEQKKTASLYDSSKLNSRDKYAVYLGGNFSVVDIRTVSESNRRLLLIKDSYANSFVPFLTPYFREIVMVDPRYYSGTIGDIMDTYEITDTLFLYSANIFLQDNNISGVLSSE</sequence>
<dbReference type="InterPro" id="IPR025945">
    <property type="entry name" value="DHHW"/>
</dbReference>
<dbReference type="RefSeq" id="WP_004840147.1">
    <property type="nucleotide sequence ID" value="NZ_AP031446.1"/>
</dbReference>
<dbReference type="Proteomes" id="UP001297370">
    <property type="component" value="Unassembled WGS sequence"/>
</dbReference>
<evidence type="ECO:0000313" key="12">
    <source>
        <dbReference type="EMBL" id="RHG22415.1"/>
    </source>
</evidence>
<protein>
    <submittedName>
        <fullName evidence="4">DHHW family protein</fullName>
    </submittedName>
</protein>
<dbReference type="Proteomes" id="UP001296580">
    <property type="component" value="Unassembled WGS sequence"/>
</dbReference>
<evidence type="ECO:0000313" key="8">
    <source>
        <dbReference type="EMBL" id="NSI66047.1"/>
    </source>
</evidence>
<dbReference type="EMBL" id="JAJBNC010000002">
    <property type="protein sequence ID" value="MCB5492397.1"/>
    <property type="molecule type" value="Genomic_DNA"/>
</dbReference>
<evidence type="ECO:0000313" key="14">
    <source>
        <dbReference type="EMBL" id="RHJ09311.1"/>
    </source>
</evidence>
<evidence type="ECO:0000313" key="17">
    <source>
        <dbReference type="Proteomes" id="UP000283992"/>
    </source>
</evidence>
<dbReference type="AlphaFoldDB" id="A0A2N5NRD9"/>
<evidence type="ECO:0000313" key="2">
    <source>
        <dbReference type="EMBL" id="MCB5492397.1"/>
    </source>
</evidence>
<proteinExistence type="predicted"/>
<evidence type="ECO:0000313" key="20">
    <source>
        <dbReference type="Proteomes" id="UP000286137"/>
    </source>
</evidence>
<evidence type="ECO:0000313" key="10">
    <source>
        <dbReference type="EMBL" id="RGT39565.1"/>
    </source>
</evidence>
<evidence type="ECO:0000313" key="9">
    <source>
        <dbReference type="EMBL" id="RGQ69766.1"/>
    </source>
</evidence>
<name>A0A2N5NRD9_MEDGN</name>
<dbReference type="Proteomes" id="UP000283981">
    <property type="component" value="Unassembled WGS sequence"/>
</dbReference>
<dbReference type="GeneID" id="57433432"/>
<organism evidence="14 17">
    <name type="scientific">Mediterraneibacter gnavus</name>
    <name type="common">Ruminococcus gnavus</name>
    <dbReference type="NCBI Taxonomy" id="33038"/>
    <lineage>
        <taxon>Bacteria</taxon>
        <taxon>Bacillati</taxon>
        <taxon>Bacillota</taxon>
        <taxon>Clostridia</taxon>
        <taxon>Lachnospirales</taxon>
        <taxon>Lachnospiraceae</taxon>
        <taxon>Mediterraneibacter</taxon>
    </lineage>
</organism>
<dbReference type="EMBL" id="QRLN01000022">
    <property type="protein sequence ID" value="RHJ09311.1"/>
    <property type="molecule type" value="Genomic_DNA"/>
</dbReference>
<dbReference type="EMBL" id="JAAIRY010000023">
    <property type="protein sequence ID" value="NSI66047.1"/>
    <property type="molecule type" value="Genomic_DNA"/>
</dbReference>
<evidence type="ECO:0000313" key="6">
    <source>
        <dbReference type="EMBL" id="NSI19980.1"/>
    </source>
</evidence>
<dbReference type="EMBL" id="QRWQ01000005">
    <property type="protein sequence ID" value="RGT39565.1"/>
    <property type="molecule type" value="Genomic_DNA"/>
</dbReference>
<dbReference type="Proteomes" id="UP001211731">
    <property type="component" value="Unassembled WGS sequence"/>
</dbReference>
<comment type="caution">
    <text evidence="14">The sequence shown here is derived from an EMBL/GenBank/DDBJ whole genome shotgun (WGS) entry which is preliminary data.</text>
</comment>
<dbReference type="Proteomes" id="UP000286137">
    <property type="component" value="Unassembled WGS sequence"/>
</dbReference>
<accession>A0A2N5NRD9</accession>
<dbReference type="EMBL" id="JAPZEG010000005">
    <property type="protein sequence ID" value="MDE1202944.1"/>
    <property type="molecule type" value="Genomic_DNA"/>
</dbReference>
<reference evidence="5" key="5">
    <citation type="submission" date="2022-12" db="EMBL/GenBank/DDBJ databases">
        <title>Genome of R. gnavus strain RSHDN_120.</title>
        <authorList>
            <person name="Abdugheni R."/>
        </authorList>
    </citation>
    <scope>NUCLEOTIDE SEQUENCE</scope>
    <source>
        <strain evidence="5">RSHDN_120</strain>
    </source>
</reference>
<reference evidence="6" key="2">
    <citation type="journal article" date="2020" name="Cell Host Microbe">
        <title>Functional and Genomic Variation between Human-Derived Isolates of Lachnospiraceae Reveals Inter- and Intra-Species Diversity.</title>
        <authorList>
            <person name="Sorbara M.T."/>
            <person name="Littmann E.R."/>
            <person name="Fontana E."/>
            <person name="Moody T.U."/>
            <person name="Kohout C.E."/>
            <person name="Gjonbalaj M."/>
            <person name="Eaton V."/>
            <person name="Seok R."/>
            <person name="Leiner I.M."/>
            <person name="Pamer E.G."/>
        </authorList>
    </citation>
    <scope>NUCLEOTIDE SEQUENCE</scope>
    <source>
        <strain evidence="8">MSK.11.9</strain>
        <strain evidence="7">MSK.15.32</strain>
        <strain evidence="6">MSK.22.53</strain>
    </source>
</reference>
<dbReference type="Proteomes" id="UP001149331">
    <property type="component" value="Unassembled WGS sequence"/>
</dbReference>
<dbReference type="EMBL" id="QRTJ01000007">
    <property type="protein sequence ID" value="RGQ69766.1"/>
    <property type="molecule type" value="Genomic_DNA"/>
</dbReference>
<dbReference type="EMBL" id="JAQMLR010000020">
    <property type="protein sequence ID" value="MDB8740085.1"/>
    <property type="molecule type" value="Genomic_DNA"/>
</dbReference>
<keyword evidence="1" id="KW-0812">Transmembrane</keyword>
<dbReference type="EMBL" id="JAAIRV010000025">
    <property type="protein sequence ID" value="NSI59126.1"/>
    <property type="molecule type" value="Genomic_DNA"/>
</dbReference>
<evidence type="ECO:0000313" key="16">
    <source>
        <dbReference type="Proteomes" id="UP000283981"/>
    </source>
</evidence>
<keyword evidence="1" id="KW-1133">Transmembrane helix</keyword>
<dbReference type="Proteomes" id="UP000283834">
    <property type="component" value="Unassembled WGS sequence"/>
</dbReference>
<evidence type="ECO:0000313" key="18">
    <source>
        <dbReference type="Proteomes" id="UP000284472"/>
    </source>
</evidence>
<evidence type="ECO:0000313" key="19">
    <source>
        <dbReference type="Proteomes" id="UP000285697"/>
    </source>
</evidence>